<dbReference type="Proteomes" id="UP000681722">
    <property type="component" value="Unassembled WGS sequence"/>
</dbReference>
<evidence type="ECO:0000313" key="1">
    <source>
        <dbReference type="EMBL" id="CAF1595076.1"/>
    </source>
</evidence>
<proteinExistence type="predicted"/>
<dbReference type="EMBL" id="CAJNOK010049216">
    <property type="protein sequence ID" value="CAF1595076.1"/>
    <property type="molecule type" value="Genomic_DNA"/>
</dbReference>
<evidence type="ECO:0000313" key="4">
    <source>
        <dbReference type="EMBL" id="CAF4529668.1"/>
    </source>
</evidence>
<comment type="caution">
    <text evidence="2">The sequence shown here is derived from an EMBL/GenBank/DDBJ whole genome shotgun (WGS) entry which is preliminary data.</text>
</comment>
<reference evidence="2" key="1">
    <citation type="submission" date="2021-02" db="EMBL/GenBank/DDBJ databases">
        <authorList>
            <person name="Nowell W R."/>
        </authorList>
    </citation>
    <scope>NUCLEOTIDE SEQUENCE</scope>
</reference>
<accession>A0A816D0A1</accession>
<sequence length="78" mass="9164">MFNINVSCLNDTMDLRKKNYSNVDELKQDIYKSFPQYYINATNSTIYYKSKERVDTVLTDLMVIQTNAPEIFGVRVKL</sequence>
<dbReference type="Proteomes" id="UP000682733">
    <property type="component" value="Unassembled WGS sequence"/>
</dbReference>
<organism evidence="2 5">
    <name type="scientific">Didymodactylos carnosus</name>
    <dbReference type="NCBI Taxonomy" id="1234261"/>
    <lineage>
        <taxon>Eukaryota</taxon>
        <taxon>Metazoa</taxon>
        <taxon>Spiralia</taxon>
        <taxon>Gnathifera</taxon>
        <taxon>Rotifera</taxon>
        <taxon>Eurotatoria</taxon>
        <taxon>Bdelloidea</taxon>
        <taxon>Philodinida</taxon>
        <taxon>Philodinidae</taxon>
        <taxon>Didymodactylos</taxon>
    </lineage>
</organism>
<dbReference type="AlphaFoldDB" id="A0A816D0A1"/>
<evidence type="ECO:0000313" key="5">
    <source>
        <dbReference type="Proteomes" id="UP000663829"/>
    </source>
</evidence>
<dbReference type="Proteomes" id="UP000677228">
    <property type="component" value="Unassembled WGS sequence"/>
</dbReference>
<protein>
    <submittedName>
        <fullName evidence="2">Uncharacterized protein</fullName>
    </submittedName>
</protein>
<name>A0A816D0A1_9BILA</name>
<dbReference type="EMBL" id="CAJNOQ010043581">
    <property type="protein sequence ID" value="CAF1630827.1"/>
    <property type="molecule type" value="Genomic_DNA"/>
</dbReference>
<keyword evidence="5" id="KW-1185">Reference proteome</keyword>
<feature type="non-terminal residue" evidence="2">
    <location>
        <position position="78"/>
    </location>
</feature>
<evidence type="ECO:0000313" key="2">
    <source>
        <dbReference type="EMBL" id="CAF1630827.1"/>
    </source>
</evidence>
<dbReference type="EMBL" id="CAJOBC010111415">
    <property type="protein sequence ID" value="CAF4529668.1"/>
    <property type="molecule type" value="Genomic_DNA"/>
</dbReference>
<dbReference type="EMBL" id="CAJOBA010072769">
    <property type="protein sequence ID" value="CAF4400802.1"/>
    <property type="molecule type" value="Genomic_DNA"/>
</dbReference>
<dbReference type="Proteomes" id="UP000663829">
    <property type="component" value="Unassembled WGS sequence"/>
</dbReference>
<gene>
    <name evidence="2" type="ORF">GPM918_LOCUS44337</name>
    <name evidence="1" type="ORF">OVA965_LOCUS41766</name>
    <name evidence="4" type="ORF">SRO942_LOCUS46137</name>
    <name evidence="3" type="ORF">TMI583_LOCUS43492</name>
</gene>
<evidence type="ECO:0000313" key="3">
    <source>
        <dbReference type="EMBL" id="CAF4400802.1"/>
    </source>
</evidence>